<sequence>MSRPPERTLGETELRAPRRRHHSNPASDTQDPPRASDALVRAADRALEAACHFIDGDLDYGALRLLAQRYRAEVERAGLASLNEGQKVSYELEPGRDGTRHGT</sequence>
<comment type="caution">
    <text evidence="2">The sequence shown here is derived from an EMBL/GenBank/DDBJ whole genome shotgun (WGS) entry which is preliminary data.</text>
</comment>
<organism evidence="2">
    <name type="scientific">marine sediment metagenome</name>
    <dbReference type="NCBI Taxonomy" id="412755"/>
    <lineage>
        <taxon>unclassified sequences</taxon>
        <taxon>metagenomes</taxon>
        <taxon>ecological metagenomes</taxon>
    </lineage>
</organism>
<feature type="region of interest" description="Disordered" evidence="1">
    <location>
        <begin position="1"/>
        <end position="37"/>
    </location>
</feature>
<dbReference type="AlphaFoldDB" id="A0A0F9D301"/>
<feature type="compositionally biased region" description="Basic and acidic residues" evidence="1">
    <location>
        <begin position="93"/>
        <end position="103"/>
    </location>
</feature>
<dbReference type="EMBL" id="LAZR01043683">
    <property type="protein sequence ID" value="KKL06478.1"/>
    <property type="molecule type" value="Genomic_DNA"/>
</dbReference>
<accession>A0A0F9D301</accession>
<evidence type="ECO:0000256" key="1">
    <source>
        <dbReference type="SAM" id="MobiDB-lite"/>
    </source>
</evidence>
<feature type="compositionally biased region" description="Basic and acidic residues" evidence="1">
    <location>
        <begin position="1"/>
        <end position="16"/>
    </location>
</feature>
<feature type="region of interest" description="Disordered" evidence="1">
    <location>
        <begin position="82"/>
        <end position="103"/>
    </location>
</feature>
<gene>
    <name evidence="2" type="ORF">LCGC14_2595620</name>
</gene>
<name>A0A0F9D301_9ZZZZ</name>
<protein>
    <submittedName>
        <fullName evidence="2">Uncharacterized protein</fullName>
    </submittedName>
</protein>
<reference evidence="2" key="1">
    <citation type="journal article" date="2015" name="Nature">
        <title>Complex archaea that bridge the gap between prokaryotes and eukaryotes.</title>
        <authorList>
            <person name="Spang A."/>
            <person name="Saw J.H."/>
            <person name="Jorgensen S.L."/>
            <person name="Zaremba-Niedzwiedzka K."/>
            <person name="Martijn J."/>
            <person name="Lind A.E."/>
            <person name="van Eijk R."/>
            <person name="Schleper C."/>
            <person name="Guy L."/>
            <person name="Ettema T.J."/>
        </authorList>
    </citation>
    <scope>NUCLEOTIDE SEQUENCE</scope>
</reference>
<proteinExistence type="predicted"/>
<evidence type="ECO:0000313" key="2">
    <source>
        <dbReference type="EMBL" id="KKL06478.1"/>
    </source>
</evidence>